<dbReference type="AlphaFoldDB" id="A0A7N0VN82"/>
<dbReference type="InterPro" id="IPR025398">
    <property type="entry name" value="DUF4371"/>
</dbReference>
<feature type="domain" description="DUF4371" evidence="1">
    <location>
        <begin position="182"/>
        <end position="375"/>
    </location>
</feature>
<keyword evidence="3" id="KW-1185">Reference proteome</keyword>
<evidence type="ECO:0000313" key="3">
    <source>
        <dbReference type="Proteomes" id="UP000594263"/>
    </source>
</evidence>
<name>A0A7N0VN82_KALFE</name>
<accession>A0A7N0VN82</accession>
<dbReference type="Pfam" id="PF14291">
    <property type="entry name" value="DUF4371"/>
    <property type="match status" value="1"/>
</dbReference>
<protein>
    <recommendedName>
        <fullName evidence="1">DUF4371 domain-containing protein</fullName>
    </recommendedName>
</protein>
<proteinExistence type="predicted"/>
<dbReference type="PANTHER" id="PTHR45749:SF35">
    <property type="entry name" value="AC-LIKE TRANSPOSASE-RELATED"/>
    <property type="match status" value="1"/>
</dbReference>
<dbReference type="SUPFAM" id="SSF53098">
    <property type="entry name" value="Ribonuclease H-like"/>
    <property type="match status" value="1"/>
</dbReference>
<dbReference type="InterPro" id="IPR012337">
    <property type="entry name" value="RNaseH-like_sf"/>
</dbReference>
<organism evidence="2 3">
    <name type="scientific">Kalanchoe fedtschenkoi</name>
    <name type="common">Lavender scallops</name>
    <name type="synonym">South American air plant</name>
    <dbReference type="NCBI Taxonomy" id="63787"/>
    <lineage>
        <taxon>Eukaryota</taxon>
        <taxon>Viridiplantae</taxon>
        <taxon>Streptophyta</taxon>
        <taxon>Embryophyta</taxon>
        <taxon>Tracheophyta</taxon>
        <taxon>Spermatophyta</taxon>
        <taxon>Magnoliopsida</taxon>
        <taxon>eudicotyledons</taxon>
        <taxon>Gunneridae</taxon>
        <taxon>Pentapetalae</taxon>
        <taxon>Saxifragales</taxon>
        <taxon>Crassulaceae</taxon>
        <taxon>Kalanchoe</taxon>
    </lineage>
</organism>
<dbReference type="PANTHER" id="PTHR45749">
    <property type="match status" value="1"/>
</dbReference>
<dbReference type="Gramene" id="Kaladp1319s0042.1.v1.1">
    <property type="protein sequence ID" value="Kaladp1319s0042.1.v1.1"/>
    <property type="gene ID" value="Kaladp1319s0042.v1.1"/>
</dbReference>
<reference evidence="2" key="1">
    <citation type="submission" date="2021-01" db="UniProtKB">
        <authorList>
            <consortium name="EnsemblPlants"/>
        </authorList>
    </citation>
    <scope>IDENTIFICATION</scope>
</reference>
<sequence>MSSTSRIRKYISGYEKLQKKKKTEDFIKSQQGALDKFVVKESQISSENESIDVNLYENHDSIKNNVSNDVTNYSDTDNNDNIDLIHSLGTVKGPKKDMFIQKGPKNKIGRRFSSDLYTRILGNMKSKIENGLYIQKSLISFFCFCCKIFEKGYVKGGLVNEGYEDWSHIGTRLQQHEVGMEHKKIGLFERDHWKNILVRIISIVKFLAKHSIAFCGIKERLYENNNGNFLGLIEMLAELDPVMQEHVRRSTSDDVHFHYLGHNIQNELISLIASSIKFEIIKKVRQAKYFSIILDCIPDVSHQEQMSMILRFVDLSSSSIVIEESFLGFITVNDTTGQRLFDVLLQELKLLDLDGDNVRGQGYDNGSNMKGRHQGVQKKLLDVNPRAFYTPCGCHSLNLMLCDMANTCSKARDFFGVIQRIYTIFANSTKRWQILKKNVKELTLKSLSSIRWESRVDSVKAIRFQIGDVRQALLQVSVNVVSKSLQSVDMLIDVAFEKIEGLIAFLKEFRETSFSNAIEEAKKIVNELDIDPIFPHRRQIRRKKV</sequence>
<dbReference type="Proteomes" id="UP000594263">
    <property type="component" value="Unplaced"/>
</dbReference>
<evidence type="ECO:0000259" key="1">
    <source>
        <dbReference type="Pfam" id="PF14291"/>
    </source>
</evidence>
<evidence type="ECO:0000313" key="2">
    <source>
        <dbReference type="EnsemblPlants" id="Kaladp1319s0042.1.v1.1"/>
    </source>
</evidence>
<dbReference type="EnsemblPlants" id="Kaladp1319s0042.1.v1.1">
    <property type="protein sequence ID" value="Kaladp1319s0042.1.v1.1"/>
    <property type="gene ID" value="Kaladp1319s0042.v1.1"/>
</dbReference>